<proteinExistence type="inferred from homology"/>
<dbReference type="InterPro" id="IPR050922">
    <property type="entry name" value="LytR/CpsA/Psr_CW_biosynth"/>
</dbReference>
<gene>
    <name evidence="6" type="ORF">GCM10009550_48470</name>
</gene>
<protein>
    <submittedName>
        <fullName evidence="6">LCP family protein</fullName>
    </submittedName>
</protein>
<dbReference type="Pfam" id="PF03816">
    <property type="entry name" value="LytR_cpsA_psr"/>
    <property type="match status" value="1"/>
</dbReference>
<feature type="region of interest" description="Disordered" evidence="2">
    <location>
        <begin position="1"/>
        <end position="66"/>
    </location>
</feature>
<dbReference type="RefSeq" id="WP_344243226.1">
    <property type="nucleotide sequence ID" value="NZ_BAAAHH010000022.1"/>
</dbReference>
<feature type="transmembrane region" description="Helical" evidence="3">
    <location>
        <begin position="73"/>
        <end position="93"/>
    </location>
</feature>
<dbReference type="Pfam" id="PF13399">
    <property type="entry name" value="LytR_C"/>
    <property type="match status" value="1"/>
</dbReference>
<evidence type="ECO:0000256" key="2">
    <source>
        <dbReference type="SAM" id="MobiDB-lite"/>
    </source>
</evidence>
<evidence type="ECO:0000313" key="7">
    <source>
        <dbReference type="Proteomes" id="UP001500665"/>
    </source>
</evidence>
<evidence type="ECO:0000259" key="4">
    <source>
        <dbReference type="Pfam" id="PF03816"/>
    </source>
</evidence>
<name>A0ABN1RKR9_9ACTN</name>
<reference evidence="6 7" key="1">
    <citation type="journal article" date="2019" name="Int. J. Syst. Evol. Microbiol.">
        <title>The Global Catalogue of Microorganisms (GCM) 10K type strain sequencing project: providing services to taxonomists for standard genome sequencing and annotation.</title>
        <authorList>
            <consortium name="The Broad Institute Genomics Platform"/>
            <consortium name="The Broad Institute Genome Sequencing Center for Infectious Disease"/>
            <person name="Wu L."/>
            <person name="Ma J."/>
        </authorList>
    </citation>
    <scope>NUCLEOTIDE SEQUENCE [LARGE SCALE GENOMIC DNA]</scope>
    <source>
        <strain evidence="6 7">JCM 10696</strain>
    </source>
</reference>
<evidence type="ECO:0000256" key="3">
    <source>
        <dbReference type="SAM" id="Phobius"/>
    </source>
</evidence>
<comment type="similarity">
    <text evidence="1">Belongs to the LytR/CpsA/Psr (LCP) family.</text>
</comment>
<sequence length="524" mass="55876">MAGDDDPIEQYFRPRPAGAEGPGGPVADDSGSWDAVAVDSERAPKVKLDPPRGRRRAGGPGSAREAVRRRRNLIATASVSAVVLLASGTAWGFQEFLQGRIQTVDIDLDGGSGPKGSMNILLAGVDKRDGMSEADIKRLHLGREKGARSDTMVLMHISEDRDQVTMVSLPRDTLVTIPAHKDARGERVAAQQGKLTWAYSYGGQQLMKDTIEDHTGLAIDHYAEVNFLGFLKVVDAVGGVEVCTEQAIDDRASGLKLSPGTHHVDGATALAYARVRHGLGEDIGRMQRQQLFLSSLLKQSLGKIKDPVRGTKVLEAMLGAVRVDPGLKKDAPKLVDQFKNLSLDDVRFVKVPLKDPAGTALLGGVNQSVVLWDEGEARSLFRKIDRDEPLADPEPAATPTAEPLTVAPEQISVRVRNGTGVTGAAKKASAALTAVGFRAPWVTGVVQRANIKPTVIRYGPARADSARTLAASLPFAQLQKAAALGDGIELVVGSDWARPKKVETAAERAAPDFETKTATQNLCG</sequence>
<comment type="caution">
    <text evidence="6">The sequence shown here is derived from an EMBL/GenBank/DDBJ whole genome shotgun (WGS) entry which is preliminary data.</text>
</comment>
<evidence type="ECO:0000259" key="5">
    <source>
        <dbReference type="Pfam" id="PF13399"/>
    </source>
</evidence>
<accession>A0ABN1RKR9</accession>
<organism evidence="6 7">
    <name type="scientific">Actinocorallia libanotica</name>
    <dbReference type="NCBI Taxonomy" id="46162"/>
    <lineage>
        <taxon>Bacteria</taxon>
        <taxon>Bacillati</taxon>
        <taxon>Actinomycetota</taxon>
        <taxon>Actinomycetes</taxon>
        <taxon>Streptosporangiales</taxon>
        <taxon>Thermomonosporaceae</taxon>
        <taxon>Actinocorallia</taxon>
    </lineage>
</organism>
<evidence type="ECO:0000313" key="6">
    <source>
        <dbReference type="EMBL" id="GAA0959111.1"/>
    </source>
</evidence>
<dbReference type="InterPro" id="IPR027381">
    <property type="entry name" value="LytR/CpsA/Psr_C"/>
</dbReference>
<dbReference type="Proteomes" id="UP001500665">
    <property type="component" value="Unassembled WGS sequence"/>
</dbReference>
<feature type="domain" description="LytR/CpsA/Psr regulator C-terminal" evidence="5">
    <location>
        <begin position="410"/>
        <end position="496"/>
    </location>
</feature>
<keyword evidence="3" id="KW-0472">Membrane</keyword>
<dbReference type="PANTHER" id="PTHR33392:SF6">
    <property type="entry name" value="POLYISOPRENYL-TEICHOIC ACID--PEPTIDOGLYCAN TEICHOIC ACID TRANSFERASE TAGU"/>
    <property type="match status" value="1"/>
</dbReference>
<feature type="domain" description="Cell envelope-related transcriptional attenuator" evidence="4">
    <location>
        <begin position="148"/>
        <end position="299"/>
    </location>
</feature>
<dbReference type="Gene3D" id="3.40.630.190">
    <property type="entry name" value="LCP protein"/>
    <property type="match status" value="1"/>
</dbReference>
<dbReference type="InterPro" id="IPR004474">
    <property type="entry name" value="LytR_CpsA_psr"/>
</dbReference>
<feature type="compositionally biased region" description="Basic and acidic residues" evidence="2">
    <location>
        <begin position="39"/>
        <end position="52"/>
    </location>
</feature>
<keyword evidence="7" id="KW-1185">Reference proteome</keyword>
<dbReference type="NCBIfam" id="TIGR00350">
    <property type="entry name" value="lytR_cpsA_psr"/>
    <property type="match status" value="1"/>
</dbReference>
<keyword evidence="3" id="KW-0812">Transmembrane</keyword>
<dbReference type="PANTHER" id="PTHR33392">
    <property type="entry name" value="POLYISOPRENYL-TEICHOIC ACID--PEPTIDOGLYCAN TEICHOIC ACID TRANSFERASE TAGU"/>
    <property type="match status" value="1"/>
</dbReference>
<keyword evidence="3" id="KW-1133">Transmembrane helix</keyword>
<dbReference type="EMBL" id="BAAAHH010000022">
    <property type="protein sequence ID" value="GAA0959111.1"/>
    <property type="molecule type" value="Genomic_DNA"/>
</dbReference>
<dbReference type="Gene3D" id="3.30.70.2390">
    <property type="match status" value="1"/>
</dbReference>
<evidence type="ECO:0000256" key="1">
    <source>
        <dbReference type="ARBA" id="ARBA00006068"/>
    </source>
</evidence>